<name>A0A6J6K9B0_9ZZZZ</name>
<organism evidence="2">
    <name type="scientific">freshwater metagenome</name>
    <dbReference type="NCBI Taxonomy" id="449393"/>
    <lineage>
        <taxon>unclassified sequences</taxon>
        <taxon>metagenomes</taxon>
        <taxon>ecological metagenomes</taxon>
    </lineage>
</organism>
<accession>A0A6J6K9B0</accession>
<protein>
    <submittedName>
        <fullName evidence="2">Unannotated protein</fullName>
    </submittedName>
</protein>
<proteinExistence type="predicted"/>
<dbReference type="PANTHER" id="PTHR11999">
    <property type="entry name" value="GROUP II PYRIDOXAL-5-PHOSPHATE DECARBOXYLASE"/>
    <property type="match status" value="1"/>
</dbReference>
<keyword evidence="1" id="KW-0210">Decarboxylase</keyword>
<dbReference type="PANTHER" id="PTHR11999:SF70">
    <property type="entry name" value="MIP05841P"/>
    <property type="match status" value="1"/>
</dbReference>
<reference evidence="2" key="1">
    <citation type="submission" date="2020-05" db="EMBL/GenBank/DDBJ databases">
        <authorList>
            <person name="Chiriac C."/>
            <person name="Salcher M."/>
            <person name="Ghai R."/>
            <person name="Kavagutti S V."/>
        </authorList>
    </citation>
    <scope>NUCLEOTIDE SEQUENCE</scope>
</reference>
<dbReference type="SUPFAM" id="SSF53383">
    <property type="entry name" value="PLP-dependent transferases"/>
    <property type="match status" value="1"/>
</dbReference>
<dbReference type="Gene3D" id="3.90.1150.170">
    <property type="match status" value="1"/>
</dbReference>
<dbReference type="AlphaFoldDB" id="A0A6J6K9B0"/>
<dbReference type="InterPro" id="IPR010977">
    <property type="entry name" value="Aromatic_deC"/>
</dbReference>
<gene>
    <name evidence="2" type="ORF">UFOPK2237_00125</name>
</gene>
<keyword evidence="1" id="KW-0456">Lyase</keyword>
<dbReference type="EMBL" id="CAEZWI010000007">
    <property type="protein sequence ID" value="CAB4644429.1"/>
    <property type="molecule type" value="Genomic_DNA"/>
</dbReference>
<evidence type="ECO:0000313" key="2">
    <source>
        <dbReference type="EMBL" id="CAB4644429.1"/>
    </source>
</evidence>
<dbReference type="InterPro" id="IPR015424">
    <property type="entry name" value="PyrdxlP-dep_Trfase"/>
</dbReference>
<dbReference type="GO" id="GO:0016831">
    <property type="term" value="F:carboxy-lyase activity"/>
    <property type="evidence" value="ECO:0007669"/>
    <property type="project" value="UniProtKB-KW"/>
</dbReference>
<sequence length="108" mass="12103">MEENLKLAELLADLVTSTPNLELIVKPQLSIVPFRRVPSHGSIDDHNSAIAKRMQSDGDAYVTSAIVDGKTVLRPCLTNFRTSEEDIRELLRIIERTGSQLEQESKLE</sequence>
<evidence type="ECO:0000256" key="1">
    <source>
        <dbReference type="ARBA" id="ARBA00022793"/>
    </source>
</evidence>